<sequence length="260" mass="30131">MTTALAVFFSILKFLRLLKFNLFGIDNDDYSSFPSTLGSVMSLTLGSFHFNALTDSSRILGPIFFFGFVVCVHFVLMNVFIGILNDALVEVANDSSVQSNEHEILDFIFHTFKKTVGKQVGSAITPSYKEPKNQFELNMDSIEEMSENIQYAMRNICMEDIRHSTWFEPENANIKKKILMMLVLETDHNFTENDLCDSIPLFDEEMKQQSENQLIRKLISYRKKKRKWRNKCQMLGKRNPVHLQTMRMTSLKTTLTMTMT</sequence>
<evidence type="ECO:0000259" key="8">
    <source>
        <dbReference type="Pfam" id="PF08016"/>
    </source>
</evidence>
<feature type="domain" description="Polycystin cation channel PKD1/PKD2" evidence="8">
    <location>
        <begin position="3"/>
        <end position="91"/>
    </location>
</feature>
<evidence type="ECO:0000256" key="5">
    <source>
        <dbReference type="ARBA" id="ARBA00023136"/>
    </source>
</evidence>
<dbReference type="Proteomes" id="UP001249851">
    <property type="component" value="Unassembled WGS sequence"/>
</dbReference>
<reference evidence="9" key="1">
    <citation type="journal article" date="2023" name="G3 (Bethesda)">
        <title>Whole genome assembly and annotation of the endangered Caribbean coral Acropora cervicornis.</title>
        <authorList>
            <person name="Selwyn J.D."/>
            <person name="Vollmer S.V."/>
        </authorList>
    </citation>
    <scope>NUCLEOTIDE SEQUENCE</scope>
    <source>
        <strain evidence="9">K2</strain>
    </source>
</reference>
<dbReference type="GO" id="GO:0005262">
    <property type="term" value="F:calcium channel activity"/>
    <property type="evidence" value="ECO:0007669"/>
    <property type="project" value="TreeGrafter"/>
</dbReference>
<feature type="chain" id="PRO_5041992897" evidence="7">
    <location>
        <begin position="18"/>
        <end position="260"/>
    </location>
</feature>
<keyword evidence="5 6" id="KW-0472">Membrane</keyword>
<feature type="signal peptide" evidence="7">
    <location>
        <begin position="1"/>
        <end position="17"/>
    </location>
</feature>
<dbReference type="AlphaFoldDB" id="A0AAD9QBW2"/>
<keyword evidence="4 6" id="KW-1133">Transmembrane helix</keyword>
<evidence type="ECO:0000256" key="3">
    <source>
        <dbReference type="ARBA" id="ARBA00022692"/>
    </source>
</evidence>
<dbReference type="Gene3D" id="1.10.287.70">
    <property type="match status" value="1"/>
</dbReference>
<organism evidence="9 10">
    <name type="scientific">Acropora cervicornis</name>
    <name type="common">Staghorn coral</name>
    <dbReference type="NCBI Taxonomy" id="6130"/>
    <lineage>
        <taxon>Eukaryota</taxon>
        <taxon>Metazoa</taxon>
        <taxon>Cnidaria</taxon>
        <taxon>Anthozoa</taxon>
        <taxon>Hexacorallia</taxon>
        <taxon>Scleractinia</taxon>
        <taxon>Astrocoeniina</taxon>
        <taxon>Acroporidae</taxon>
        <taxon>Acropora</taxon>
    </lineage>
</organism>
<evidence type="ECO:0000313" key="10">
    <source>
        <dbReference type="Proteomes" id="UP001249851"/>
    </source>
</evidence>
<reference evidence="9" key="2">
    <citation type="journal article" date="2023" name="Science">
        <title>Genomic signatures of disease resistance in endangered staghorn corals.</title>
        <authorList>
            <person name="Vollmer S.V."/>
            <person name="Selwyn J.D."/>
            <person name="Despard B.A."/>
            <person name="Roesel C.L."/>
        </authorList>
    </citation>
    <scope>NUCLEOTIDE SEQUENCE</scope>
    <source>
        <strain evidence="9">K2</strain>
    </source>
</reference>
<name>A0AAD9QBW2_ACRCE</name>
<dbReference type="Pfam" id="PF08016">
    <property type="entry name" value="PKD_channel"/>
    <property type="match status" value="1"/>
</dbReference>
<dbReference type="PANTHER" id="PTHR10877">
    <property type="entry name" value="POLYCYSTIN FAMILY MEMBER"/>
    <property type="match status" value="1"/>
</dbReference>
<feature type="transmembrane region" description="Helical" evidence="6">
    <location>
        <begin position="33"/>
        <end position="51"/>
    </location>
</feature>
<evidence type="ECO:0000256" key="7">
    <source>
        <dbReference type="SAM" id="SignalP"/>
    </source>
</evidence>
<dbReference type="EMBL" id="JARQWQ010000045">
    <property type="protein sequence ID" value="KAK2558339.1"/>
    <property type="molecule type" value="Genomic_DNA"/>
</dbReference>
<evidence type="ECO:0000256" key="2">
    <source>
        <dbReference type="ARBA" id="ARBA00007200"/>
    </source>
</evidence>
<evidence type="ECO:0000256" key="1">
    <source>
        <dbReference type="ARBA" id="ARBA00004141"/>
    </source>
</evidence>
<feature type="non-terminal residue" evidence="9">
    <location>
        <position position="260"/>
    </location>
</feature>
<keyword evidence="10" id="KW-1185">Reference proteome</keyword>
<evidence type="ECO:0000313" key="9">
    <source>
        <dbReference type="EMBL" id="KAK2558339.1"/>
    </source>
</evidence>
<dbReference type="InterPro" id="IPR013122">
    <property type="entry name" value="PKD1_2_channel"/>
</dbReference>
<protein>
    <submittedName>
        <fullName evidence="9">Polycystin-2</fullName>
    </submittedName>
</protein>
<gene>
    <name evidence="9" type="ORF">P5673_019477</name>
</gene>
<comment type="caution">
    <text evidence="9">The sequence shown here is derived from an EMBL/GenBank/DDBJ whole genome shotgun (WGS) entry which is preliminary data.</text>
</comment>
<comment type="similarity">
    <text evidence="2">Belongs to the polycystin family.</text>
</comment>
<dbReference type="GO" id="GO:0050982">
    <property type="term" value="P:detection of mechanical stimulus"/>
    <property type="evidence" value="ECO:0007669"/>
    <property type="project" value="TreeGrafter"/>
</dbReference>
<accession>A0AAD9QBW2</accession>
<dbReference type="GO" id="GO:0016020">
    <property type="term" value="C:membrane"/>
    <property type="evidence" value="ECO:0007669"/>
    <property type="project" value="UniProtKB-SubCell"/>
</dbReference>
<comment type="subcellular location">
    <subcellularLocation>
        <location evidence="1">Membrane</location>
        <topology evidence="1">Multi-pass membrane protein</topology>
    </subcellularLocation>
</comment>
<evidence type="ECO:0000256" key="4">
    <source>
        <dbReference type="ARBA" id="ARBA00022989"/>
    </source>
</evidence>
<dbReference type="PANTHER" id="PTHR10877:SF150">
    <property type="entry name" value="REJ DOMAIN-CONTAINING PROTEIN"/>
    <property type="match status" value="1"/>
</dbReference>
<feature type="transmembrane region" description="Helical" evidence="6">
    <location>
        <begin position="63"/>
        <end position="84"/>
    </location>
</feature>
<evidence type="ECO:0000256" key="6">
    <source>
        <dbReference type="SAM" id="Phobius"/>
    </source>
</evidence>
<dbReference type="InterPro" id="IPR051223">
    <property type="entry name" value="Polycystin"/>
</dbReference>
<keyword evidence="3 6" id="KW-0812">Transmembrane</keyword>
<keyword evidence="7" id="KW-0732">Signal</keyword>
<proteinExistence type="inferred from homology"/>